<evidence type="ECO:0000256" key="1">
    <source>
        <dbReference type="SAM" id="MobiDB-lite"/>
    </source>
</evidence>
<dbReference type="STRING" id="8010.ENSELUP00000017589"/>
<reference evidence="3" key="3">
    <citation type="submission" date="2025-08" db="UniProtKB">
        <authorList>
            <consortium name="Ensembl"/>
        </authorList>
    </citation>
    <scope>IDENTIFICATION</scope>
</reference>
<dbReference type="PROSITE" id="PS50141">
    <property type="entry name" value="A_DEAMIN_EDITASE"/>
    <property type="match status" value="1"/>
</dbReference>
<dbReference type="GO" id="GO:0003725">
    <property type="term" value="F:double-stranded RNA binding"/>
    <property type="evidence" value="ECO:0007669"/>
    <property type="project" value="TreeGrafter"/>
</dbReference>
<dbReference type="GO" id="GO:0008251">
    <property type="term" value="F:tRNA-specific adenosine deaminase activity"/>
    <property type="evidence" value="ECO:0007669"/>
    <property type="project" value="TreeGrafter"/>
</dbReference>
<dbReference type="OMA" id="WCLGDED"/>
<protein>
    <recommendedName>
        <fullName evidence="2">A to I editase domain-containing protein</fullName>
    </recommendedName>
</protein>
<dbReference type="GO" id="GO:0006382">
    <property type="term" value="P:adenosine to inosine editing"/>
    <property type="evidence" value="ECO:0007669"/>
    <property type="project" value="TreeGrafter"/>
</dbReference>
<dbReference type="PANTHER" id="PTHR10910:SF106">
    <property type="entry name" value="ADENOSINE DEAMINASE DOMAIN-CONTAINING PROTEIN 2"/>
    <property type="match status" value="1"/>
</dbReference>
<reference evidence="3" key="2">
    <citation type="submission" date="2020-02" db="EMBL/GenBank/DDBJ databases">
        <title>Esox lucius (northern pike) genome, fEsoLuc1, primary haplotype.</title>
        <authorList>
            <person name="Myers G."/>
            <person name="Karagic N."/>
            <person name="Meyer A."/>
            <person name="Pippel M."/>
            <person name="Reichard M."/>
            <person name="Winkler S."/>
            <person name="Tracey A."/>
            <person name="Sims Y."/>
            <person name="Howe K."/>
            <person name="Rhie A."/>
            <person name="Formenti G."/>
            <person name="Durbin R."/>
            <person name="Fedrigo O."/>
            <person name="Jarvis E.D."/>
        </authorList>
    </citation>
    <scope>NUCLEOTIDE SEQUENCE [LARGE SCALE GENOMIC DNA]</scope>
</reference>
<gene>
    <name evidence="3" type="primary">ADAD2</name>
</gene>
<dbReference type="FunCoup" id="A0A3P8YM16">
    <property type="interactions" value="322"/>
</dbReference>
<dbReference type="GO" id="GO:0006396">
    <property type="term" value="P:RNA processing"/>
    <property type="evidence" value="ECO:0007669"/>
    <property type="project" value="InterPro"/>
</dbReference>
<reference evidence="3" key="4">
    <citation type="submission" date="2025-09" db="UniProtKB">
        <authorList>
            <consortium name="Ensembl"/>
        </authorList>
    </citation>
    <scope>IDENTIFICATION</scope>
</reference>
<dbReference type="InParanoid" id="A0A3P8YM16"/>
<dbReference type="SMART" id="SM00552">
    <property type="entry name" value="ADEAMc"/>
    <property type="match status" value="1"/>
</dbReference>
<evidence type="ECO:0000259" key="2">
    <source>
        <dbReference type="PROSITE" id="PS50141"/>
    </source>
</evidence>
<dbReference type="Pfam" id="PF02137">
    <property type="entry name" value="A_deamin"/>
    <property type="match status" value="1"/>
</dbReference>
<accession>A0A3P8YM16</accession>
<dbReference type="GO" id="GO:0005730">
    <property type="term" value="C:nucleolus"/>
    <property type="evidence" value="ECO:0007669"/>
    <property type="project" value="TreeGrafter"/>
</dbReference>
<keyword evidence="4" id="KW-1185">Reference proteome</keyword>
<reference evidence="4" key="1">
    <citation type="journal article" date="2014" name="PLoS ONE">
        <title>The genome and linkage map of the northern pike (Esox lucius): conserved synteny revealed between the salmonid sister group and the Neoteleostei.</title>
        <authorList>
            <person name="Rondeau E.B."/>
            <person name="Minkley D.R."/>
            <person name="Leong J.S."/>
            <person name="Messmer A.M."/>
            <person name="Jantzen J.R."/>
            <person name="von Schalburg K.R."/>
            <person name="Lemon C."/>
            <person name="Bird N.H."/>
            <person name="Koop B.F."/>
        </authorList>
    </citation>
    <scope>NUCLEOTIDE SEQUENCE</scope>
</reference>
<dbReference type="PANTHER" id="PTHR10910">
    <property type="entry name" value="EUKARYOTE SPECIFIC DSRNA BINDING PROTEIN"/>
    <property type="match status" value="1"/>
</dbReference>
<name>A0A3P8YM16_ESOLU</name>
<dbReference type="Bgee" id="ENSELUG00000017247">
    <property type="expression patterns" value="Expressed in testis and 2 other cell types or tissues"/>
</dbReference>
<organism evidence="3 4">
    <name type="scientific">Esox lucius</name>
    <name type="common">Northern pike</name>
    <dbReference type="NCBI Taxonomy" id="8010"/>
    <lineage>
        <taxon>Eukaryota</taxon>
        <taxon>Metazoa</taxon>
        <taxon>Chordata</taxon>
        <taxon>Craniata</taxon>
        <taxon>Vertebrata</taxon>
        <taxon>Euteleostomi</taxon>
        <taxon>Actinopterygii</taxon>
        <taxon>Neopterygii</taxon>
        <taxon>Teleostei</taxon>
        <taxon>Protacanthopterygii</taxon>
        <taxon>Esociformes</taxon>
        <taxon>Esocidae</taxon>
        <taxon>Esox</taxon>
    </lineage>
</organism>
<dbReference type="Proteomes" id="UP000265140">
    <property type="component" value="Chromosome 7"/>
</dbReference>
<evidence type="ECO:0000313" key="4">
    <source>
        <dbReference type="Proteomes" id="UP000265140"/>
    </source>
</evidence>
<dbReference type="InterPro" id="IPR002466">
    <property type="entry name" value="A_deamin"/>
</dbReference>
<dbReference type="GO" id="GO:0003726">
    <property type="term" value="F:double-stranded RNA adenosine deaminase activity"/>
    <property type="evidence" value="ECO:0007669"/>
    <property type="project" value="TreeGrafter"/>
</dbReference>
<evidence type="ECO:0000313" key="3">
    <source>
        <dbReference type="Ensembl" id="ENSELUP00000017589.2"/>
    </source>
</evidence>
<feature type="region of interest" description="Disordered" evidence="1">
    <location>
        <begin position="104"/>
        <end position="141"/>
    </location>
</feature>
<sequence>MFSQIRGDNTYRHVTSHCSCQIHQELSIDYRNFVLMDGYKMVDHAVMHKRLPRMAASLLKYIPSERKPGPAIRMRHRDCSSNGAMGQDFDCDCVDPLGFDHPQSVGGGSRTPDLLGPEDCAALQSSSSTGLTPKSHSMMPADLEGTDDDWDGYSPPSTPPLSVGDIRILKQGVLERFDNLEGTPKRGSKIGVGYTDWHRHRMAAVCSEKFERLLRECPEFRSCKSHLAAFVLEREVTDTGGQACELYEVVSLGTGQSCCSGWLCFSGTMVHDCHAIVIARRALKRYLFKQLLLFFSHDPKQKELCIYEGTHESHLLQLKPGIYLHLYTNQALKGAAQCILMKSLNYSYTSLKLQCHTKGSLIPVSFLNPSVWAARVCCMCDSDKLCRWTVTGVQGALLSHFIQPLYITSVVLGDSSHNSEKVSDTINKRLGEGGWEDLLPPPFSRKCIFFLNSEGVGSPLTPTYGTDLSINWCLGDSNIEILDSTSGFTVDGSPFVSGSGLSSRLCKRALYSNFRKIANLGGYSCLLDLPTYHRAKVESHAFQNAKTVVNQLLLSNSAGPWNSKHLVDSFSP</sequence>
<dbReference type="GeneTree" id="ENSGT00940000166947"/>
<feature type="compositionally biased region" description="Polar residues" evidence="1">
    <location>
        <begin position="123"/>
        <end position="135"/>
    </location>
</feature>
<proteinExistence type="predicted"/>
<dbReference type="AlphaFoldDB" id="A0A3P8YM16"/>
<feature type="domain" description="A to I editase" evidence="2">
    <location>
        <begin position="251"/>
        <end position="564"/>
    </location>
</feature>
<dbReference type="GO" id="GO:0005737">
    <property type="term" value="C:cytoplasm"/>
    <property type="evidence" value="ECO:0007669"/>
    <property type="project" value="TreeGrafter"/>
</dbReference>
<dbReference type="Ensembl" id="ENSELUT00000027198.3">
    <property type="protein sequence ID" value="ENSELUP00000017589.2"/>
    <property type="gene ID" value="ENSELUG00000017247.3"/>
</dbReference>